<dbReference type="SUPFAM" id="SSF56300">
    <property type="entry name" value="Metallo-dependent phosphatases"/>
    <property type="match status" value="1"/>
</dbReference>
<dbReference type="Proteomes" id="UP000324800">
    <property type="component" value="Unassembled WGS sequence"/>
</dbReference>
<name>A0A5J4VIN7_9EUKA</name>
<dbReference type="GO" id="GO:0016787">
    <property type="term" value="F:hydrolase activity"/>
    <property type="evidence" value="ECO:0007669"/>
    <property type="project" value="InterPro"/>
</dbReference>
<dbReference type="Gene3D" id="3.60.21.10">
    <property type="match status" value="1"/>
</dbReference>
<evidence type="ECO:0000313" key="4">
    <source>
        <dbReference type="Proteomes" id="UP000324800"/>
    </source>
</evidence>
<accession>A0A5J4VIN7</accession>
<dbReference type="PANTHER" id="PTHR11575">
    <property type="entry name" value="5'-NUCLEOTIDASE-RELATED"/>
    <property type="match status" value="1"/>
</dbReference>
<feature type="signal peptide" evidence="1">
    <location>
        <begin position="1"/>
        <end position="16"/>
    </location>
</feature>
<dbReference type="InterPro" id="IPR006179">
    <property type="entry name" value="5_nucleotidase/apyrase"/>
</dbReference>
<dbReference type="PANTHER" id="PTHR11575:SF22">
    <property type="entry name" value="ADL392WP"/>
    <property type="match status" value="1"/>
</dbReference>
<evidence type="ECO:0000259" key="2">
    <source>
        <dbReference type="Pfam" id="PF21953"/>
    </source>
</evidence>
<dbReference type="GO" id="GO:0009166">
    <property type="term" value="P:nucleotide catabolic process"/>
    <property type="evidence" value="ECO:0007669"/>
    <property type="project" value="InterPro"/>
</dbReference>
<reference evidence="3 4" key="1">
    <citation type="submission" date="2019-03" db="EMBL/GenBank/DDBJ databases">
        <title>Single cell metagenomics reveals metabolic interactions within the superorganism composed of flagellate Streblomastix strix and complex community of Bacteroidetes bacteria on its surface.</title>
        <authorList>
            <person name="Treitli S.C."/>
            <person name="Kolisko M."/>
            <person name="Husnik F."/>
            <person name="Keeling P."/>
            <person name="Hampl V."/>
        </authorList>
    </citation>
    <scope>NUCLEOTIDE SEQUENCE [LARGE SCALE GENOMIC DNA]</scope>
    <source>
        <strain evidence="3">ST1C</strain>
    </source>
</reference>
<gene>
    <name evidence="3" type="ORF">EZS28_022197</name>
</gene>
<feature type="domain" description="Putative 5'-nucleotidase C-terminal" evidence="2">
    <location>
        <begin position="399"/>
        <end position="503"/>
    </location>
</feature>
<protein>
    <submittedName>
        <fullName evidence="3">Putative 5' nucleotidase family protein</fullName>
    </submittedName>
</protein>
<dbReference type="InterPro" id="IPR053828">
    <property type="entry name" value="Nucleosidase_C"/>
</dbReference>
<comment type="caution">
    <text evidence="3">The sequence shown here is derived from an EMBL/GenBank/DDBJ whole genome shotgun (WGS) entry which is preliminary data.</text>
</comment>
<dbReference type="InterPro" id="IPR029052">
    <property type="entry name" value="Metallo-depent_PP-like"/>
</dbReference>
<dbReference type="Pfam" id="PF21953">
    <property type="entry name" value="NadN_nucleosid_C"/>
    <property type="match status" value="1"/>
</dbReference>
<feature type="chain" id="PRO_5023923455" evidence="1">
    <location>
        <begin position="17"/>
        <end position="553"/>
    </location>
</feature>
<organism evidence="3 4">
    <name type="scientific">Streblomastix strix</name>
    <dbReference type="NCBI Taxonomy" id="222440"/>
    <lineage>
        <taxon>Eukaryota</taxon>
        <taxon>Metamonada</taxon>
        <taxon>Preaxostyla</taxon>
        <taxon>Oxymonadida</taxon>
        <taxon>Streblomastigidae</taxon>
        <taxon>Streblomastix</taxon>
    </lineage>
</organism>
<dbReference type="EMBL" id="SNRW01006869">
    <property type="protein sequence ID" value="KAA6382276.1"/>
    <property type="molecule type" value="Genomic_DNA"/>
</dbReference>
<sequence>MIILVILILASHNIFAVLDFTLLHTTDIHGWIGGHEHQLDLDADLGDLYNLIYHMKTDQTSDKIGTGLSDGTPIQGEFIFEEVKKLPYDGLCIGNHELGTKEEINYIADNFTPYWNGTFVSANVEHKDKSKNLADKFFSLPLPKGQGRVVILGFLYNMSNAASNVIVHTVSETLKQPFMDEALKDGEKEQKIRLVVALCHIATPDDEVLQIRAAVRQKLPNVPLVLLTAHSHQERIKDYGSDKEILDPFSYAMESGCYSHKVGQLLVKIDDQTDNSDTLPSFTHKFVTASKIQLQKLAGFIDGQKKLDSGDIIYWDTPTSKQIQADIANKYEQLNLSLKLGCSPFHFKRRPNSTEIKEGKGLYQLVIDKIIKNKGSFRQWINNQQSKSNNINKRSRINDVVVPTVAVLGKSSLRYDIYEGRLTSNDIFTVDPFDNYFALFEDVDGQDMRILMGIDKISGKQYRNGAFDDINDGNEYKNMKIDHNEYSGWRDEEHRYEIRQQGQQYLEQKDQLIENEKISQHHAFPYSHRKPTLSVGIKYDLLASTYDCNKLQV</sequence>
<dbReference type="SUPFAM" id="SSF55816">
    <property type="entry name" value="5'-nucleotidase (syn. UDP-sugar hydrolase), C-terminal domain"/>
    <property type="match status" value="1"/>
</dbReference>
<proteinExistence type="predicted"/>
<evidence type="ECO:0000256" key="1">
    <source>
        <dbReference type="SAM" id="SignalP"/>
    </source>
</evidence>
<evidence type="ECO:0000313" key="3">
    <source>
        <dbReference type="EMBL" id="KAA6382276.1"/>
    </source>
</evidence>
<dbReference type="InterPro" id="IPR036907">
    <property type="entry name" value="5'-Nucleotdase_C_sf"/>
</dbReference>
<dbReference type="Gene3D" id="3.90.780.10">
    <property type="entry name" value="5'-Nucleotidase, C-terminal domain"/>
    <property type="match status" value="1"/>
</dbReference>
<dbReference type="AlphaFoldDB" id="A0A5J4VIN7"/>
<dbReference type="OrthoDB" id="7722975at2759"/>
<keyword evidence="1" id="KW-0732">Signal</keyword>
<dbReference type="GO" id="GO:0005829">
    <property type="term" value="C:cytosol"/>
    <property type="evidence" value="ECO:0007669"/>
    <property type="project" value="TreeGrafter"/>
</dbReference>